<evidence type="ECO:0000313" key="11">
    <source>
        <dbReference type="Proteomes" id="UP000243876"/>
    </source>
</evidence>
<keyword evidence="11" id="KW-1185">Reference proteome</keyword>
<dbReference type="Proteomes" id="UP000243876">
    <property type="component" value="Unassembled WGS sequence"/>
</dbReference>
<dbReference type="GO" id="GO:0034982">
    <property type="term" value="P:mitochondrial protein processing"/>
    <property type="evidence" value="ECO:0007669"/>
    <property type="project" value="TreeGrafter"/>
</dbReference>
<gene>
    <name evidence="10" type="primary">SPOSA6832_04022</name>
</gene>
<keyword evidence="4 8" id="KW-0645">Protease</keyword>
<keyword evidence="8" id="KW-0496">Mitochondrion</keyword>
<keyword evidence="8" id="KW-0472">Membrane</keyword>
<comment type="function">
    <text evidence="8">Has a dual role in the assembly of mitochondrial ATPase.</text>
</comment>
<evidence type="ECO:0000256" key="4">
    <source>
        <dbReference type="ARBA" id="ARBA00022670"/>
    </source>
</evidence>
<dbReference type="OrthoDB" id="285308at2759"/>
<comment type="subcellular location">
    <subcellularLocation>
        <location evidence="1 8">Mitochondrion inner membrane</location>
        <topology evidence="1 8">Peripheral membrane protein</topology>
        <orientation evidence="1 8">Intermembrane side</orientation>
    </subcellularLocation>
</comment>
<feature type="region of interest" description="Disordered" evidence="9">
    <location>
        <begin position="38"/>
        <end position="67"/>
    </location>
</feature>
<name>A0A0D6ERR3_SPOSA</name>
<accession>A0A0D6ERR3</accession>
<dbReference type="GO" id="GO:0046872">
    <property type="term" value="F:metal ion binding"/>
    <property type="evidence" value="ECO:0007669"/>
    <property type="project" value="UniProtKB-KW"/>
</dbReference>
<dbReference type="PANTHER" id="PTHR21711:SF0">
    <property type="entry name" value="MITOCHONDRIAL INNER MEMBRANE PROTEASE ATP23 HOMOLOG"/>
    <property type="match status" value="1"/>
</dbReference>
<proteinExistence type="inferred from homology"/>
<dbReference type="EMBL" id="CENE01000022">
    <property type="protein sequence ID" value="CEQ42245.1"/>
    <property type="molecule type" value="Genomic_DNA"/>
</dbReference>
<sequence length="295" mass="33717">MTVSPAEDQPRFAPGDSPAFRQSFQRFRSAVLAFASPQPQSLRCEEQPQWEQGAIMQQSGEHPEKTEKDLKREMQDCKRCEKWRDDLARESPIIRFMLQHISLLPPAPDSSMPSPISSDSPTPHLPLPIVCKPCPPTMAGGYSSALGVLLCQNRFMSKSHMEDALAHELVHAWDERRFEVRGGKTWAEDLRAHACTEIRAENLSGDCRFGREFTRRNFTFAKQHQVRLVLTLPSLLSPRQDRFIDSDLLQACVRRRAILSVAANPNCKSREEAERAVNEVWESCWPDTRPFDEIY</sequence>
<dbReference type="PANTHER" id="PTHR21711">
    <property type="entry name" value="MITOCHONDRIAL INNER MEMBRANE PROTEASE"/>
    <property type="match status" value="1"/>
</dbReference>
<dbReference type="GO" id="GO:0004222">
    <property type="term" value="F:metalloendopeptidase activity"/>
    <property type="evidence" value="ECO:0007669"/>
    <property type="project" value="InterPro"/>
</dbReference>
<dbReference type="GO" id="GO:0033615">
    <property type="term" value="P:mitochondrial proton-transporting ATP synthase complex assembly"/>
    <property type="evidence" value="ECO:0007669"/>
    <property type="project" value="TreeGrafter"/>
</dbReference>
<keyword evidence="7 8" id="KW-0482">Metalloprotease</keyword>
<evidence type="ECO:0000313" key="10">
    <source>
        <dbReference type="EMBL" id="CEQ42245.1"/>
    </source>
</evidence>
<keyword evidence="8" id="KW-0999">Mitochondrion inner membrane</keyword>
<evidence type="ECO:0000256" key="7">
    <source>
        <dbReference type="ARBA" id="ARBA00023049"/>
    </source>
</evidence>
<dbReference type="GO" id="GO:0005743">
    <property type="term" value="C:mitochondrial inner membrane"/>
    <property type="evidence" value="ECO:0007669"/>
    <property type="project" value="UniProtKB-SubCell"/>
</dbReference>
<dbReference type="EC" id="3.4.24.-" evidence="8"/>
<protein>
    <recommendedName>
        <fullName evidence="3 8">Mitochondrial inner membrane protease ATP23</fullName>
        <ecNumber evidence="8">3.4.24.-</ecNumber>
    </recommendedName>
</protein>
<organism evidence="10 11">
    <name type="scientific">Sporidiobolus salmonicolor</name>
    <name type="common">Yeast-like fungus</name>
    <name type="synonym">Sporobolomyces salmonicolor</name>
    <dbReference type="NCBI Taxonomy" id="5005"/>
    <lineage>
        <taxon>Eukaryota</taxon>
        <taxon>Fungi</taxon>
        <taxon>Dikarya</taxon>
        <taxon>Basidiomycota</taxon>
        <taxon>Pucciniomycotina</taxon>
        <taxon>Microbotryomycetes</taxon>
        <taxon>Sporidiobolales</taxon>
        <taxon>Sporidiobolaceae</taxon>
        <taxon>Sporobolomyces</taxon>
    </lineage>
</organism>
<evidence type="ECO:0000256" key="1">
    <source>
        <dbReference type="ARBA" id="ARBA00004137"/>
    </source>
</evidence>
<evidence type="ECO:0000256" key="5">
    <source>
        <dbReference type="ARBA" id="ARBA00022723"/>
    </source>
</evidence>
<evidence type="ECO:0000256" key="9">
    <source>
        <dbReference type="SAM" id="MobiDB-lite"/>
    </source>
</evidence>
<dbReference type="AlphaFoldDB" id="A0A0D6ERR3"/>
<dbReference type="Pfam" id="PF09768">
    <property type="entry name" value="Peptidase_M76"/>
    <property type="match status" value="2"/>
</dbReference>
<keyword evidence="5 8" id="KW-0479">Metal-binding</keyword>
<reference evidence="11" key="1">
    <citation type="submission" date="2015-02" db="EMBL/GenBank/DDBJ databases">
        <authorList>
            <person name="Gon?alves P."/>
        </authorList>
    </citation>
    <scope>NUCLEOTIDE SEQUENCE [LARGE SCALE GENOMIC DNA]</scope>
</reference>
<evidence type="ECO:0000256" key="6">
    <source>
        <dbReference type="ARBA" id="ARBA00022801"/>
    </source>
</evidence>
<comment type="similarity">
    <text evidence="2 8">Belongs to the peptidase M76 family.</text>
</comment>
<evidence type="ECO:0000256" key="8">
    <source>
        <dbReference type="RuleBase" id="RU364057"/>
    </source>
</evidence>
<evidence type="ECO:0000256" key="3">
    <source>
        <dbReference type="ARBA" id="ARBA00014615"/>
    </source>
</evidence>
<evidence type="ECO:0000256" key="2">
    <source>
        <dbReference type="ARBA" id="ARBA00009915"/>
    </source>
</evidence>
<keyword evidence="6 8" id="KW-0378">Hydrolase</keyword>
<dbReference type="InterPro" id="IPR019165">
    <property type="entry name" value="Peptidase_M76_ATP23"/>
</dbReference>